<proteinExistence type="predicted"/>
<keyword evidence="2" id="KW-1185">Reference proteome</keyword>
<protein>
    <submittedName>
        <fullName evidence="1">Uncharacterized protein</fullName>
    </submittedName>
</protein>
<accession>E4UTT7</accession>
<dbReference type="GeneID" id="10029704"/>
<gene>
    <name evidence="1" type="ORF">MGYG_04583</name>
</gene>
<organism evidence="2">
    <name type="scientific">Arthroderma gypseum (strain ATCC MYA-4604 / CBS 118893)</name>
    <name type="common">Microsporum gypseum</name>
    <dbReference type="NCBI Taxonomy" id="535722"/>
    <lineage>
        <taxon>Eukaryota</taxon>
        <taxon>Fungi</taxon>
        <taxon>Dikarya</taxon>
        <taxon>Ascomycota</taxon>
        <taxon>Pezizomycotina</taxon>
        <taxon>Eurotiomycetes</taxon>
        <taxon>Eurotiomycetidae</taxon>
        <taxon>Onygenales</taxon>
        <taxon>Arthrodermataceae</taxon>
        <taxon>Nannizzia</taxon>
    </lineage>
</organism>
<dbReference type="VEuPathDB" id="FungiDB:MGYG_04583"/>
<dbReference type="AlphaFoldDB" id="E4UTT7"/>
<sequence length="84" mass="9573">MVRWVWETVEVWERDGGFEAVVEVDAGLVEVQQQQVGEGEGGNLVGFGEDMEVSVDDYERRITTWNKKGKAESQLLYANIKHDE</sequence>
<evidence type="ECO:0000313" key="1">
    <source>
        <dbReference type="EMBL" id="EFR01580.1"/>
    </source>
</evidence>
<reference evidence="2" key="1">
    <citation type="journal article" date="2012" name="MBio">
        <title>Comparative genome analysis of Trichophyton rubrum and related dermatophytes reveals candidate genes involved in infection.</title>
        <authorList>
            <person name="Martinez D.A."/>
            <person name="Oliver B.G."/>
            <person name="Graeser Y."/>
            <person name="Goldberg J.M."/>
            <person name="Li W."/>
            <person name="Martinez-Rossi N.M."/>
            <person name="Monod M."/>
            <person name="Shelest E."/>
            <person name="Barton R.C."/>
            <person name="Birch E."/>
            <person name="Brakhage A.A."/>
            <person name="Chen Z."/>
            <person name="Gurr S.J."/>
            <person name="Heiman D."/>
            <person name="Heitman J."/>
            <person name="Kosti I."/>
            <person name="Rossi A."/>
            <person name="Saif S."/>
            <person name="Samalova M."/>
            <person name="Saunders C.W."/>
            <person name="Shea T."/>
            <person name="Summerbell R.C."/>
            <person name="Xu J."/>
            <person name="Young S."/>
            <person name="Zeng Q."/>
            <person name="Birren B.W."/>
            <person name="Cuomo C.A."/>
            <person name="White T.C."/>
        </authorList>
    </citation>
    <scope>NUCLEOTIDE SEQUENCE [LARGE SCALE GENOMIC DNA]</scope>
    <source>
        <strain evidence="2">ATCC MYA-4604 / CBS 118893</strain>
    </source>
</reference>
<name>E4UTT7_ARTGP</name>
<dbReference type="InParanoid" id="E4UTT7"/>
<dbReference type="RefSeq" id="XP_003174410.1">
    <property type="nucleotide sequence ID" value="XM_003174362.1"/>
</dbReference>
<evidence type="ECO:0000313" key="2">
    <source>
        <dbReference type="Proteomes" id="UP000002669"/>
    </source>
</evidence>
<dbReference type="HOGENOM" id="CLU_2527012_0_0_1"/>
<dbReference type="Proteomes" id="UP000002669">
    <property type="component" value="Unassembled WGS sequence"/>
</dbReference>
<dbReference type="EMBL" id="DS989824">
    <property type="protein sequence ID" value="EFR01580.1"/>
    <property type="molecule type" value="Genomic_DNA"/>
</dbReference>